<dbReference type="AlphaFoldDB" id="A0A5N6JZY1"/>
<name>A0A5N6JZY1_MONLA</name>
<gene>
    <name evidence="2" type="ORF">EYC80_007033</name>
</gene>
<organism evidence="2 3">
    <name type="scientific">Monilinia laxa</name>
    <name type="common">Brown rot fungus</name>
    <name type="synonym">Sclerotinia laxa</name>
    <dbReference type="NCBI Taxonomy" id="61186"/>
    <lineage>
        <taxon>Eukaryota</taxon>
        <taxon>Fungi</taxon>
        <taxon>Dikarya</taxon>
        <taxon>Ascomycota</taxon>
        <taxon>Pezizomycotina</taxon>
        <taxon>Leotiomycetes</taxon>
        <taxon>Helotiales</taxon>
        <taxon>Sclerotiniaceae</taxon>
        <taxon>Monilinia</taxon>
    </lineage>
</organism>
<dbReference type="EMBL" id="VIGI01000010">
    <property type="protein sequence ID" value="KAB8295095.1"/>
    <property type="molecule type" value="Genomic_DNA"/>
</dbReference>
<keyword evidence="1" id="KW-0472">Membrane</keyword>
<dbReference type="Proteomes" id="UP000326757">
    <property type="component" value="Unassembled WGS sequence"/>
</dbReference>
<protein>
    <submittedName>
        <fullName evidence="2">Uncharacterized protein</fullName>
    </submittedName>
</protein>
<comment type="caution">
    <text evidence="2">The sequence shown here is derived from an EMBL/GenBank/DDBJ whole genome shotgun (WGS) entry which is preliminary data.</text>
</comment>
<accession>A0A5N6JZY1</accession>
<proteinExistence type="predicted"/>
<evidence type="ECO:0000313" key="3">
    <source>
        <dbReference type="Proteomes" id="UP000326757"/>
    </source>
</evidence>
<reference evidence="2 3" key="1">
    <citation type="submission" date="2019-06" db="EMBL/GenBank/DDBJ databases">
        <title>Genome Sequence of the Brown Rot Fungal Pathogen Monilinia laxa.</title>
        <authorList>
            <person name="De Miccolis Angelini R.M."/>
            <person name="Landi L."/>
            <person name="Abate D."/>
            <person name="Pollastro S."/>
            <person name="Romanazzi G."/>
            <person name="Faretra F."/>
        </authorList>
    </citation>
    <scope>NUCLEOTIDE SEQUENCE [LARGE SCALE GENOMIC DNA]</scope>
    <source>
        <strain evidence="2 3">Mlax316</strain>
    </source>
</reference>
<keyword evidence="1" id="KW-0812">Transmembrane</keyword>
<sequence length="98" mass="11077">MSTVGIISSYGRVVESWSHTPGLQVFMSPGLQVSRSSCLQYYFLLAGSWNMPLSLLFFIVFVRRLRRAIQQVDSSPERTYVLELGVFRLVSTITTAIL</sequence>
<keyword evidence="1" id="KW-1133">Transmembrane helix</keyword>
<keyword evidence="3" id="KW-1185">Reference proteome</keyword>
<feature type="transmembrane region" description="Helical" evidence="1">
    <location>
        <begin position="41"/>
        <end position="62"/>
    </location>
</feature>
<evidence type="ECO:0000313" key="2">
    <source>
        <dbReference type="EMBL" id="KAB8295095.1"/>
    </source>
</evidence>
<evidence type="ECO:0000256" key="1">
    <source>
        <dbReference type="SAM" id="Phobius"/>
    </source>
</evidence>